<protein>
    <recommendedName>
        <fullName evidence="4">LPP20 lipoprotein</fullName>
    </recommendedName>
</protein>
<keyword evidence="2" id="KW-0732">Signal</keyword>
<accession>A0A0H3U8I1</accession>
<dbReference type="EMBL" id="KF540247">
    <property type="protein sequence ID" value="AIF26825.1"/>
    <property type="molecule type" value="Genomic_DNA"/>
</dbReference>
<feature type="chain" id="PRO_5005202741" description="LPP20 lipoprotein" evidence="2">
    <location>
        <begin position="19"/>
        <end position="401"/>
    </location>
</feature>
<evidence type="ECO:0000256" key="2">
    <source>
        <dbReference type="SAM" id="SignalP"/>
    </source>
</evidence>
<proteinExistence type="predicted"/>
<feature type="signal peptide" evidence="2">
    <location>
        <begin position="1"/>
        <end position="18"/>
    </location>
</feature>
<name>A0A0H3U8I1_9BACT</name>
<keyword evidence="1" id="KW-0175">Coiled coil</keyword>
<evidence type="ECO:0000256" key="1">
    <source>
        <dbReference type="SAM" id="Coils"/>
    </source>
</evidence>
<dbReference type="AlphaFoldDB" id="A0A0H3U8I1"/>
<evidence type="ECO:0000313" key="3">
    <source>
        <dbReference type="EMBL" id="AIF26825.1"/>
    </source>
</evidence>
<organism evidence="3">
    <name type="scientific">uncultured bacterium fosmid pJB95A1</name>
    <dbReference type="NCBI Taxonomy" id="1478075"/>
    <lineage>
        <taxon>Bacteria</taxon>
        <taxon>environmental samples</taxon>
    </lineage>
</organism>
<feature type="coiled-coil region" evidence="1">
    <location>
        <begin position="112"/>
        <end position="139"/>
    </location>
</feature>
<reference evidence="3" key="1">
    <citation type="submission" date="2013-08" db="EMBL/GenBank/DDBJ databases">
        <title>Comparison of modified E. coli strains.</title>
        <authorList>
            <person name="Juergensen J."/>
            <person name="Bonge A."/>
            <person name="Streit W.R."/>
        </authorList>
    </citation>
    <scope>NUCLEOTIDE SEQUENCE</scope>
</reference>
<sequence length="401" mass="43724">MKLRLLALCALMAVPALAGRVISYTATSNVSQEEANNAAIAGVAKQISVQIEANQVMNKSETEVNGKSKFKQTYKAQNKVSSDLKIKGIEVSSVKTADGFKATANLDLDIFTADLQLKIKTLQQEVTALEEDAKKALNARNYANAIKSLEKAQPKVLQHQKVLDQLSQVYPVNDSHRLRQNLAGVETMVVDRLSKIKIEGPAEQFELTKPEMPAWEVSVSDEFGPLPNFPLVARQGRQTLSERRTQDKGTATFNLRNVNFSSGPYTINVEANLPQAILRDAGIQNSIEISYTVSQTKCNIQLQCKSEANVCNAIENGLSKVSVFNSSNADVPKISAETSAQTKNTLGSLTSYNMEIILKGNNILFSRSVKGAGKNDVDALVKAINKIDFSDIKKQIGSSCK</sequence>
<evidence type="ECO:0008006" key="4">
    <source>
        <dbReference type="Google" id="ProtNLM"/>
    </source>
</evidence>
<dbReference type="Gene3D" id="3.10.28.20">
    <property type="entry name" value="Acetamidase/Formamidase-like domains"/>
    <property type="match status" value="1"/>
</dbReference>